<name>A0A1G4JYF8_9SACH</name>
<feature type="compositionally biased region" description="Acidic residues" evidence="1">
    <location>
        <begin position="126"/>
        <end position="138"/>
    </location>
</feature>
<protein>
    <submittedName>
        <fullName evidence="2">LAME_0F15500g1_1</fullName>
    </submittedName>
</protein>
<proteinExistence type="predicted"/>
<sequence>MSNPDDLLLELMYEYKPHLQSYRHRINTWNELLRAFNEATGASYRQNRTLKTRFEKLKELFLNGEKLPLKNVALLQTLLDESSREPRQLEQSEQLQRPQERISAVNCQPLLDGPNRAHDKMHADADADYSSDGEENEEPGAPRPPPLDSMTIFPHTQMQRLQEQRGAKNNGFAASPAPHDFQRFSETPQFHAQNLSATDTSEAQYMDTKDHIASVLDSLKKDSHNNNPEKAFGHASDNINSLAALRQEIDVMKQNQENFQRNVLAKLNKIAELLNPPTDFLNMPFGSQPHQSQGP</sequence>
<evidence type="ECO:0000313" key="2">
    <source>
        <dbReference type="EMBL" id="SCU96245.1"/>
    </source>
</evidence>
<dbReference type="AlphaFoldDB" id="A0A1G4JYF8"/>
<reference evidence="3" key="1">
    <citation type="submission" date="2016-03" db="EMBL/GenBank/DDBJ databases">
        <authorList>
            <person name="Devillers Hugo."/>
        </authorList>
    </citation>
    <scope>NUCLEOTIDE SEQUENCE [LARGE SCALE GENOMIC DNA]</scope>
</reference>
<feature type="region of interest" description="Disordered" evidence="1">
    <location>
        <begin position="82"/>
        <end position="182"/>
    </location>
</feature>
<feature type="compositionally biased region" description="Basic and acidic residues" evidence="1">
    <location>
        <begin position="115"/>
        <end position="125"/>
    </location>
</feature>
<organism evidence="2 3">
    <name type="scientific">Lachancea meyersii CBS 8951</name>
    <dbReference type="NCBI Taxonomy" id="1266667"/>
    <lineage>
        <taxon>Eukaryota</taxon>
        <taxon>Fungi</taxon>
        <taxon>Dikarya</taxon>
        <taxon>Ascomycota</taxon>
        <taxon>Saccharomycotina</taxon>
        <taxon>Saccharomycetes</taxon>
        <taxon>Saccharomycetales</taxon>
        <taxon>Saccharomycetaceae</taxon>
        <taxon>Lachancea</taxon>
    </lineage>
</organism>
<dbReference type="OrthoDB" id="4066471at2759"/>
<evidence type="ECO:0000256" key="1">
    <source>
        <dbReference type="SAM" id="MobiDB-lite"/>
    </source>
</evidence>
<keyword evidence="3" id="KW-1185">Reference proteome</keyword>
<dbReference type="Proteomes" id="UP000191144">
    <property type="component" value="Chromosome F"/>
</dbReference>
<accession>A0A1G4JYF8</accession>
<evidence type="ECO:0000313" key="3">
    <source>
        <dbReference type="Proteomes" id="UP000191144"/>
    </source>
</evidence>
<gene>
    <name evidence="2" type="ORF">LAME_0F15500G</name>
</gene>
<dbReference type="EMBL" id="LT598477">
    <property type="protein sequence ID" value="SCU96245.1"/>
    <property type="molecule type" value="Genomic_DNA"/>
</dbReference>